<evidence type="ECO:0000259" key="3">
    <source>
        <dbReference type="SMART" id="SM00645"/>
    </source>
</evidence>
<sequence>MSLSKLGSMTGLNIIQQREMSWEAPPNLPESFDVRERWPEATIPILNQEHCQSCWAFATVAAASIRFNIKGRNHGVLSAQDLVSCDTYDGACRGGGFFTPHAHMLETGATTEKCMSYKSAGGRVPMCPDKCDNGSKIIRHRYEAIAEYTVEDVMEGLMNDGPMFFAFNVYEDFGLYRSGIYQHKTGREKGGHAVTLMGWGEDNGVKYWLLQNSWGPEWGENGFFRMRRGTNECGCESYGFITGYVQ</sequence>
<dbReference type="SMART" id="SM00645">
    <property type="entry name" value="Pept_C1"/>
    <property type="match status" value="1"/>
</dbReference>
<dbReference type="InterPro" id="IPR013128">
    <property type="entry name" value="Peptidase_C1A"/>
</dbReference>
<feature type="domain" description="Peptidase C1A papain C-terminal" evidence="3">
    <location>
        <begin position="28"/>
        <end position="243"/>
    </location>
</feature>
<dbReference type="Proteomes" id="UP001281761">
    <property type="component" value="Unassembled WGS sequence"/>
</dbReference>
<comment type="caution">
    <text evidence="4">The sequence shown here is derived from an EMBL/GenBank/DDBJ whole genome shotgun (WGS) entry which is preliminary data.</text>
</comment>
<organism evidence="4 5">
    <name type="scientific">Blattamonas nauphoetae</name>
    <dbReference type="NCBI Taxonomy" id="2049346"/>
    <lineage>
        <taxon>Eukaryota</taxon>
        <taxon>Metamonada</taxon>
        <taxon>Preaxostyla</taxon>
        <taxon>Oxymonadida</taxon>
        <taxon>Blattamonas</taxon>
    </lineage>
</organism>
<dbReference type="Pfam" id="PF00112">
    <property type="entry name" value="Peptidase_C1"/>
    <property type="match status" value="1"/>
</dbReference>
<dbReference type="InterPro" id="IPR000668">
    <property type="entry name" value="Peptidase_C1A_C"/>
</dbReference>
<dbReference type="InterPro" id="IPR025661">
    <property type="entry name" value="Pept_asp_AS"/>
</dbReference>
<dbReference type="PANTHER" id="PTHR12411">
    <property type="entry name" value="CYSTEINE PROTEASE FAMILY C1-RELATED"/>
    <property type="match status" value="1"/>
</dbReference>
<evidence type="ECO:0000313" key="5">
    <source>
        <dbReference type="Proteomes" id="UP001281761"/>
    </source>
</evidence>
<dbReference type="PROSITE" id="PS00639">
    <property type="entry name" value="THIOL_PROTEASE_HIS"/>
    <property type="match status" value="1"/>
</dbReference>
<evidence type="ECO:0000256" key="1">
    <source>
        <dbReference type="ARBA" id="ARBA00008455"/>
    </source>
</evidence>
<dbReference type="Gene3D" id="3.90.70.10">
    <property type="entry name" value="Cysteine proteinases"/>
    <property type="match status" value="1"/>
</dbReference>
<dbReference type="GO" id="GO:0004197">
    <property type="term" value="F:cysteine-type endopeptidase activity"/>
    <property type="evidence" value="ECO:0007669"/>
    <property type="project" value="UniProtKB-EC"/>
</dbReference>
<dbReference type="InterPro" id="IPR038765">
    <property type="entry name" value="Papain-like_cys_pep_sf"/>
</dbReference>
<proteinExistence type="inferred from homology"/>
<keyword evidence="4" id="KW-0378">Hydrolase</keyword>
<name>A0ABQ9XQE2_9EUKA</name>
<dbReference type="EMBL" id="JARBJD010000084">
    <property type="protein sequence ID" value="KAK2953959.1"/>
    <property type="molecule type" value="Genomic_DNA"/>
</dbReference>
<gene>
    <name evidence="4" type="ORF">BLNAU_11061</name>
</gene>
<protein>
    <submittedName>
        <fullName evidence="4">Cathepsin B</fullName>
        <ecNumber evidence="4">3.4.22.1</ecNumber>
    </submittedName>
</protein>
<dbReference type="PRINTS" id="PR00705">
    <property type="entry name" value="PAPAIN"/>
</dbReference>
<reference evidence="4 5" key="1">
    <citation type="journal article" date="2022" name="bioRxiv">
        <title>Genomics of Preaxostyla Flagellates Illuminates Evolutionary Transitions and the Path Towards Mitochondrial Loss.</title>
        <authorList>
            <person name="Novak L.V.F."/>
            <person name="Treitli S.C."/>
            <person name="Pyrih J."/>
            <person name="Halakuc P."/>
            <person name="Pipaliya S.V."/>
            <person name="Vacek V."/>
            <person name="Brzon O."/>
            <person name="Soukal P."/>
            <person name="Eme L."/>
            <person name="Dacks J.B."/>
            <person name="Karnkowska A."/>
            <person name="Elias M."/>
            <person name="Hampl V."/>
        </authorList>
    </citation>
    <scope>NUCLEOTIDE SEQUENCE [LARGE SCALE GENOMIC DNA]</scope>
    <source>
        <strain evidence="4">NAU3</strain>
        <tissue evidence="4">Gut</tissue>
    </source>
</reference>
<dbReference type="EC" id="3.4.22.1" evidence="4"/>
<comment type="similarity">
    <text evidence="1">Belongs to the peptidase C1 family.</text>
</comment>
<dbReference type="PROSITE" id="PS00640">
    <property type="entry name" value="THIOL_PROTEASE_ASN"/>
    <property type="match status" value="1"/>
</dbReference>
<evidence type="ECO:0000256" key="2">
    <source>
        <dbReference type="ARBA" id="ARBA00023157"/>
    </source>
</evidence>
<keyword evidence="5" id="KW-1185">Reference proteome</keyword>
<dbReference type="SUPFAM" id="SSF54001">
    <property type="entry name" value="Cysteine proteinases"/>
    <property type="match status" value="1"/>
</dbReference>
<dbReference type="InterPro" id="IPR025660">
    <property type="entry name" value="Pept_his_AS"/>
</dbReference>
<evidence type="ECO:0000313" key="4">
    <source>
        <dbReference type="EMBL" id="KAK2953959.1"/>
    </source>
</evidence>
<accession>A0ABQ9XQE2</accession>
<keyword evidence="2" id="KW-1015">Disulfide bond</keyword>